<keyword evidence="3" id="KW-0812">Transmembrane</keyword>
<dbReference type="InterPro" id="IPR050587">
    <property type="entry name" value="GNT1/Glycosyltrans_8"/>
</dbReference>
<evidence type="ECO:0000256" key="1">
    <source>
        <dbReference type="ARBA" id="ARBA00022676"/>
    </source>
</evidence>
<reference evidence="4" key="1">
    <citation type="submission" date="2022-07" db="EMBL/GenBank/DDBJ databases">
        <authorList>
            <person name="Macas J."/>
            <person name="Novak P."/>
            <person name="Neumann P."/>
        </authorList>
    </citation>
    <scope>NUCLEOTIDE SEQUENCE</scope>
</reference>
<evidence type="ECO:0008006" key="7">
    <source>
        <dbReference type="Google" id="ProtNLM"/>
    </source>
</evidence>
<evidence type="ECO:0000313" key="5">
    <source>
        <dbReference type="EMBL" id="CAH9144095.1"/>
    </source>
</evidence>
<keyword evidence="1" id="KW-0328">Glycosyltransferase</keyword>
<comment type="caution">
    <text evidence="4">The sequence shown here is derived from an EMBL/GenBank/DDBJ whole genome shotgun (WGS) entry which is preliminary data.</text>
</comment>
<dbReference type="Proteomes" id="UP001152523">
    <property type="component" value="Unassembled WGS sequence"/>
</dbReference>
<dbReference type="GO" id="GO:0016757">
    <property type="term" value="F:glycosyltransferase activity"/>
    <property type="evidence" value="ECO:0007669"/>
    <property type="project" value="UniProtKB-KW"/>
</dbReference>
<dbReference type="AlphaFoldDB" id="A0AAV0CI88"/>
<feature type="transmembrane region" description="Helical" evidence="3">
    <location>
        <begin position="457"/>
        <end position="476"/>
    </location>
</feature>
<keyword evidence="1" id="KW-0808">Transferase</keyword>
<keyword evidence="3" id="KW-0472">Membrane</keyword>
<organism evidence="4 6">
    <name type="scientific">Cuscuta epithymum</name>
    <dbReference type="NCBI Taxonomy" id="186058"/>
    <lineage>
        <taxon>Eukaryota</taxon>
        <taxon>Viridiplantae</taxon>
        <taxon>Streptophyta</taxon>
        <taxon>Embryophyta</taxon>
        <taxon>Tracheophyta</taxon>
        <taxon>Spermatophyta</taxon>
        <taxon>Magnoliopsida</taxon>
        <taxon>eudicotyledons</taxon>
        <taxon>Gunneridae</taxon>
        <taxon>Pentapetalae</taxon>
        <taxon>asterids</taxon>
        <taxon>lamiids</taxon>
        <taxon>Solanales</taxon>
        <taxon>Convolvulaceae</taxon>
        <taxon>Cuscuteae</taxon>
        <taxon>Cuscuta</taxon>
        <taxon>Cuscuta subgen. Cuscuta</taxon>
    </lineage>
</organism>
<dbReference type="PANTHER" id="PTHR11183">
    <property type="entry name" value="GLYCOGENIN SUBFAMILY MEMBER"/>
    <property type="match status" value="1"/>
</dbReference>
<gene>
    <name evidence="5" type="ORF">CEPIT_LOCUS41178</name>
    <name evidence="4" type="ORF">CEPIT_LOCUS5248</name>
</gene>
<sequence>MLTFNITGIIFSGWPESVVFRRRFYLLENQKRKGIQFCPRLRFISISAEVIPFAYYSFRESESPVMARLWWSVLMAWWVLVSANAAYGGAEPLAGRVYGCAYAAMLYMGTPRDYDFYVATRVMLRSLARLGAEADLVVIASMDVPLPWIHTLEQEDGARVVRVENLNNPYRVQDNFDWRFELSLNKIYAWSLVEYSRVVMLDADNLFLHKTDELFQCGHFCAVFINPCIFHTGLFVLQPSIEVFKDMVHELEAGRENPDGADQGLIGSYFPDLLDKPMFHPPSNGAKLEGQYRLPLGYQMDASYYYLKLRWDVPCGPNSVITFPGAPWLKPWYWWSWPVLPLGIQWHEQRRQTIGYDAEMPIVTIQAVMYLGVMAITHLARPYLFKLCYRPEDSKNIIIQTGLKLIVIGSILLSYIVPFFVIPSTIHPILGWTLYMFGVFSHLCVVITVFLVPMLTVLVPLFGFLGALLVMAYPWYPSGVVRALAVFAYSFCASPVVWGAFGRLFASHYVSLERGNGFLNRLQSESTTLSVFNKFH</sequence>
<evidence type="ECO:0000313" key="4">
    <source>
        <dbReference type="EMBL" id="CAH9075138.1"/>
    </source>
</evidence>
<evidence type="ECO:0000256" key="3">
    <source>
        <dbReference type="SAM" id="Phobius"/>
    </source>
</evidence>
<dbReference type="EMBL" id="CAMAPF010000028">
    <property type="protein sequence ID" value="CAH9075138.1"/>
    <property type="molecule type" value="Genomic_DNA"/>
</dbReference>
<feature type="transmembrane region" description="Helical" evidence="3">
    <location>
        <begin position="429"/>
        <end position="451"/>
    </location>
</feature>
<keyword evidence="3" id="KW-1133">Transmembrane helix</keyword>
<feature type="transmembrane region" description="Helical" evidence="3">
    <location>
        <begin position="360"/>
        <end position="377"/>
    </location>
</feature>
<dbReference type="CDD" id="cd02537">
    <property type="entry name" value="GT8_Glycogenin"/>
    <property type="match status" value="1"/>
</dbReference>
<dbReference type="EMBL" id="CAMAPF010001060">
    <property type="protein sequence ID" value="CAH9144095.1"/>
    <property type="molecule type" value="Genomic_DNA"/>
</dbReference>
<keyword evidence="6" id="KW-1185">Reference proteome</keyword>
<name>A0AAV0CI88_9ASTE</name>
<dbReference type="SUPFAM" id="SSF53448">
    <property type="entry name" value="Nucleotide-diphospho-sugar transferases"/>
    <property type="match status" value="1"/>
</dbReference>
<evidence type="ECO:0000313" key="6">
    <source>
        <dbReference type="Proteomes" id="UP001152523"/>
    </source>
</evidence>
<keyword evidence="2" id="KW-0464">Manganese</keyword>
<proteinExistence type="predicted"/>
<dbReference type="InterPro" id="IPR029044">
    <property type="entry name" value="Nucleotide-diphossugar_trans"/>
</dbReference>
<accession>A0AAV0CI88</accession>
<evidence type="ECO:0000256" key="2">
    <source>
        <dbReference type="ARBA" id="ARBA00023211"/>
    </source>
</evidence>
<feature type="transmembrane region" description="Helical" evidence="3">
    <location>
        <begin position="397"/>
        <end position="422"/>
    </location>
</feature>
<feature type="transmembrane region" description="Helical" evidence="3">
    <location>
        <begin position="483"/>
        <end position="501"/>
    </location>
</feature>
<dbReference type="Gene3D" id="3.90.550.10">
    <property type="entry name" value="Spore Coat Polysaccharide Biosynthesis Protein SpsA, Chain A"/>
    <property type="match status" value="1"/>
</dbReference>
<protein>
    <recommendedName>
        <fullName evidence="7">Glycogenin glucosyltransferase</fullName>
    </recommendedName>
</protein>